<dbReference type="RefSeq" id="WP_074808446.1">
    <property type="nucleotide sequence ID" value="NZ_FNHM01000008.1"/>
</dbReference>
<comment type="caution">
    <text evidence="1">The sequence shown here is derived from an EMBL/GenBank/DDBJ whole genome shotgun (WGS) entry which is preliminary data.</text>
</comment>
<evidence type="ECO:0000313" key="1">
    <source>
        <dbReference type="EMBL" id="SDN48833.1"/>
    </source>
</evidence>
<protein>
    <submittedName>
        <fullName evidence="1">Uncharacterized protein</fullName>
    </submittedName>
</protein>
<name>A0AB37ZPW7_PSESX</name>
<sequence>MQKLQVLTAHGWAFVLCFVGKRIETTDDRAKALPRNCPDLAESILAEFEKDFPDQQFRLS</sequence>
<organism evidence="1 2">
    <name type="scientific">Pseudomonas syringae</name>
    <dbReference type="NCBI Taxonomy" id="317"/>
    <lineage>
        <taxon>Bacteria</taxon>
        <taxon>Pseudomonadati</taxon>
        <taxon>Pseudomonadota</taxon>
        <taxon>Gammaproteobacteria</taxon>
        <taxon>Pseudomonadales</taxon>
        <taxon>Pseudomonadaceae</taxon>
        <taxon>Pseudomonas</taxon>
    </lineage>
</organism>
<dbReference type="Proteomes" id="UP000183853">
    <property type="component" value="Unassembled WGS sequence"/>
</dbReference>
<gene>
    <name evidence="1" type="ORF">SAMN05444505_108223</name>
</gene>
<dbReference type="AlphaFoldDB" id="A0AB37ZPW7"/>
<evidence type="ECO:0000313" key="2">
    <source>
        <dbReference type="Proteomes" id="UP000183853"/>
    </source>
</evidence>
<dbReference type="EMBL" id="FNHM01000008">
    <property type="protein sequence ID" value="SDN48833.1"/>
    <property type="molecule type" value="Genomic_DNA"/>
</dbReference>
<reference evidence="1 2" key="1">
    <citation type="submission" date="2016-10" db="EMBL/GenBank/DDBJ databases">
        <authorList>
            <person name="Varghese N."/>
            <person name="Submissions S."/>
        </authorList>
    </citation>
    <scope>NUCLEOTIDE SEQUENCE [LARGE SCALE GENOMIC DNA]</scope>
    <source>
        <strain evidence="1 2">BS2122</strain>
    </source>
</reference>
<accession>A0AB37ZPW7</accession>
<proteinExistence type="predicted"/>